<proteinExistence type="predicted"/>
<sequence>MGDLTIRNLDDDLVRRLETRAAANGRSLDEEIRAALERVAREEKAAIPTETEEQRQARIARIRALGRPPKEPFDLKAFSDALSDGTE</sequence>
<keyword evidence="2" id="KW-1185">Reference proteome</keyword>
<name>A0ACD4NLK9_9HYPH</name>
<dbReference type="EMBL" id="CP113520">
    <property type="protein sequence ID" value="WAJ27760.1"/>
    <property type="molecule type" value="Genomic_DNA"/>
</dbReference>
<organism evidence="1 2">
    <name type="scientific">Antarcticirhabdus aurantiaca</name>
    <dbReference type="NCBI Taxonomy" id="2606717"/>
    <lineage>
        <taxon>Bacteria</taxon>
        <taxon>Pseudomonadati</taxon>
        <taxon>Pseudomonadota</taxon>
        <taxon>Alphaproteobacteria</taxon>
        <taxon>Hyphomicrobiales</taxon>
        <taxon>Aurantimonadaceae</taxon>
        <taxon>Antarcticirhabdus</taxon>
    </lineage>
</organism>
<reference evidence="1" key="1">
    <citation type="submission" date="2022-11" db="EMBL/GenBank/DDBJ databases">
        <title>beta-Carotene-producing bacterium, Jeongeuplla avenae sp. nov., alleviates the salt stress of Arabidopsis seedlings.</title>
        <authorList>
            <person name="Jiang L."/>
            <person name="Lee J."/>
        </authorList>
    </citation>
    <scope>NUCLEOTIDE SEQUENCE</scope>
    <source>
        <strain evidence="1">DY_R2A_6</strain>
    </source>
</reference>
<protein>
    <submittedName>
        <fullName evidence="1">Uncharacterized protein</fullName>
    </submittedName>
</protein>
<evidence type="ECO:0000313" key="1">
    <source>
        <dbReference type="EMBL" id="WAJ27760.1"/>
    </source>
</evidence>
<gene>
    <name evidence="1" type="ORF">OXU80_23420</name>
</gene>
<evidence type="ECO:0000313" key="2">
    <source>
        <dbReference type="Proteomes" id="UP001163223"/>
    </source>
</evidence>
<accession>A0ACD4NLK9</accession>
<dbReference type="Proteomes" id="UP001163223">
    <property type="component" value="Chromosome"/>
</dbReference>